<evidence type="ECO:0000313" key="1">
    <source>
        <dbReference type="EnsemblFungi" id="CEF76274"/>
    </source>
</evidence>
<dbReference type="AlphaFoldDB" id="I1S9C3"/>
<sequence>MADAAEAIYGKKNNNLNSTLYAVAEELRGRLHQFAQNWGIGSAQLGTTQGVAGQRHRPLSHRFWWAQHSAFGYNISILIKKLTILIYKYYNLIDNYIIYLIISKLNKILLALYVRGPMAQLGRSVNAGNNLQGLVTIPRFSRRSCVRTPLQ</sequence>
<dbReference type="RefSeq" id="XP_011320801.1">
    <property type="nucleotide sequence ID" value="XM_011322499.1"/>
</dbReference>
<accession>I1S9C3</accession>
<dbReference type="EnsemblFungi" id="CEF76274">
    <property type="protein sequence ID" value="CEF76274"/>
    <property type="gene ID" value="FGRRES_13453"/>
</dbReference>
<accession>A0A098DBF0</accession>
<reference evidence="1" key="1">
    <citation type="journal article" date="2007" name="Science">
        <title>The Fusarium graminearum genome reveals a link between localized polymorphism and pathogen specialization.</title>
        <authorList>
            <person name="Cuomo C.A."/>
            <person name="Gueldener U."/>
            <person name="Xu J.-R."/>
            <person name="Trail F."/>
            <person name="Turgeon B.G."/>
            <person name="Di Pietro A."/>
            <person name="Walton J.D."/>
            <person name="Ma L.-J."/>
            <person name="Baker S.E."/>
            <person name="Rep M."/>
            <person name="Adam G."/>
            <person name="Antoniw J."/>
            <person name="Baldwin T."/>
            <person name="Calvo S.E."/>
            <person name="Chang Y.-L."/>
            <person name="DeCaprio D."/>
            <person name="Gale L.R."/>
            <person name="Gnerre S."/>
            <person name="Goswami R.S."/>
            <person name="Hammond-Kosack K."/>
            <person name="Harris L.J."/>
            <person name="Hilburn K."/>
            <person name="Kennell J.C."/>
            <person name="Kroken S."/>
            <person name="Magnuson J.K."/>
            <person name="Mannhaupt G."/>
            <person name="Mauceli E.W."/>
            <person name="Mewes H.-W."/>
            <person name="Mitterbauer R."/>
            <person name="Muehlbauer G."/>
            <person name="Muensterkoetter M."/>
            <person name="Nelson D."/>
            <person name="O'Donnell K."/>
            <person name="Ouellet T."/>
            <person name="Qi W."/>
            <person name="Quesneville H."/>
            <person name="Roncero M.I.G."/>
            <person name="Seong K.-Y."/>
            <person name="Tetko I.V."/>
            <person name="Urban M."/>
            <person name="Waalwijk C."/>
            <person name="Ward T.J."/>
            <person name="Yao J."/>
            <person name="Birren B.W."/>
            <person name="Kistler H.C."/>
        </authorList>
    </citation>
    <scope>NUCLEOTIDE SEQUENCE [LARGE SCALE GENOMIC DNA]</scope>
    <source>
        <strain evidence="1">PH-1 / ATCC MYA-4620 / FGSC 9075 / NRRL 31084</strain>
    </source>
</reference>
<organism evidence="1">
    <name type="scientific">Gibberella zeae (strain ATCC MYA-4620 / CBS 123657 / FGSC 9075 / NRRL 31084 / PH-1)</name>
    <name type="common">Wheat head blight fungus</name>
    <name type="synonym">Fusarium graminearum</name>
    <dbReference type="NCBI Taxonomy" id="229533"/>
    <lineage>
        <taxon>Eukaryota</taxon>
        <taxon>Fungi</taxon>
        <taxon>Dikarya</taxon>
        <taxon>Ascomycota</taxon>
        <taxon>Pezizomycotina</taxon>
        <taxon>Sordariomycetes</taxon>
        <taxon>Hypocreomycetidae</taxon>
        <taxon>Hypocreales</taxon>
        <taxon>Nectriaceae</taxon>
        <taxon>Fusarium</taxon>
    </lineage>
</organism>
<dbReference type="GeneID" id="23560260"/>
<reference evidence="1" key="2">
    <citation type="journal article" date="2010" name="Nature">
        <title>Comparative genomics reveals mobile pathogenicity chromosomes in Fusarium.</title>
        <authorList>
            <person name="Ma L.J."/>
            <person name="van der Does H.C."/>
            <person name="Borkovich K.A."/>
            <person name="Coleman J.J."/>
            <person name="Daboussi M.J."/>
            <person name="Di Pietro A."/>
            <person name="Dufresne M."/>
            <person name="Freitag M."/>
            <person name="Grabherr M."/>
            <person name="Henrissat B."/>
            <person name="Houterman P.M."/>
            <person name="Kang S."/>
            <person name="Shim W.B."/>
            <person name="Woloshuk C."/>
            <person name="Xie X."/>
            <person name="Xu J.R."/>
            <person name="Antoniw J."/>
            <person name="Baker S.E."/>
            <person name="Bluhm B.H."/>
            <person name="Breakspear A."/>
            <person name="Brown D.W."/>
            <person name="Butchko R.A."/>
            <person name="Chapman S."/>
            <person name="Coulson R."/>
            <person name="Coutinho P.M."/>
            <person name="Danchin E.G."/>
            <person name="Diener A."/>
            <person name="Gale L.R."/>
            <person name="Gardiner D.M."/>
            <person name="Goff S."/>
            <person name="Hammond-Kosack K.E."/>
            <person name="Hilburn K."/>
            <person name="Hua-Van A."/>
            <person name="Jonkers W."/>
            <person name="Kazan K."/>
            <person name="Kodira C.D."/>
            <person name="Koehrsen M."/>
            <person name="Kumar L."/>
            <person name="Lee Y.H."/>
            <person name="Li L."/>
            <person name="Manners J.M."/>
            <person name="Miranda-Saavedra D."/>
            <person name="Mukherjee M."/>
            <person name="Park G."/>
            <person name="Park J."/>
            <person name="Park S.Y."/>
            <person name="Proctor R.H."/>
            <person name="Regev A."/>
            <person name="Ruiz-Roldan M.C."/>
            <person name="Sain D."/>
            <person name="Sakthikumar S."/>
            <person name="Sykes S."/>
            <person name="Schwartz D.C."/>
            <person name="Turgeon B.G."/>
            <person name="Wapinski I."/>
            <person name="Yoder O."/>
            <person name="Young S."/>
            <person name="Zeng Q."/>
            <person name="Zhou S."/>
            <person name="Galagan J."/>
            <person name="Cuomo C.A."/>
            <person name="Kistler H.C."/>
            <person name="Rep M."/>
        </authorList>
    </citation>
    <scope>GENOME REANNOTATION</scope>
    <source>
        <strain evidence="1">PH-1 / ATCC MYA-4620 / FGSC 9075 / NRRL 31084</strain>
    </source>
</reference>
<dbReference type="HOGENOM" id="CLU_1731631_0_0_1"/>
<reference evidence="1" key="3">
    <citation type="submission" date="2017-01" db="UniProtKB">
        <authorList>
            <consortium name="EnsemblFungi"/>
        </authorList>
    </citation>
    <scope>IDENTIFICATION</scope>
    <source>
        <strain evidence="1">PH-1 / ATCC MYA-4620 / FGSC 9075 / NRRL 31084</strain>
    </source>
</reference>
<proteinExistence type="predicted"/>
<name>I1S9C3_GIBZE</name>
<dbReference type="EMBL" id="HG970333">
    <property type="status" value="NOT_ANNOTATED_CDS"/>
    <property type="molecule type" value="Genomic_DNA"/>
</dbReference>
<dbReference type="OrthoDB" id="2123952at2759"/>
<protein>
    <submittedName>
        <fullName evidence="1">Uncharacterized protein</fullName>
    </submittedName>
</protein>
<dbReference type="KEGG" id="fgr:FGSG_13453"/>